<dbReference type="InterPro" id="IPR015422">
    <property type="entry name" value="PyrdxlP-dep_Trfase_small"/>
</dbReference>
<dbReference type="Proteomes" id="UP000591272">
    <property type="component" value="Unassembled WGS sequence"/>
</dbReference>
<keyword evidence="3" id="KW-0210">Decarboxylase</keyword>
<dbReference type="SUPFAM" id="SSF53383">
    <property type="entry name" value="PLP-dependent transferases"/>
    <property type="match status" value="1"/>
</dbReference>
<accession>A0A7Y9G6B3</accession>
<dbReference type="Pfam" id="PF00282">
    <property type="entry name" value="Pyridoxal_deC"/>
    <property type="match status" value="1"/>
</dbReference>
<dbReference type="EMBL" id="JACCBT010000001">
    <property type="protein sequence ID" value="NYE10561.1"/>
    <property type="molecule type" value="Genomic_DNA"/>
</dbReference>
<dbReference type="Gene3D" id="3.90.1150.10">
    <property type="entry name" value="Aspartate Aminotransferase, domain 1"/>
    <property type="match status" value="1"/>
</dbReference>
<dbReference type="GO" id="GO:0019752">
    <property type="term" value="P:carboxylic acid metabolic process"/>
    <property type="evidence" value="ECO:0007669"/>
    <property type="project" value="InterPro"/>
</dbReference>
<dbReference type="GO" id="GO:0004058">
    <property type="term" value="F:aromatic-L-amino-acid decarboxylase activity"/>
    <property type="evidence" value="ECO:0007669"/>
    <property type="project" value="UniProtKB-ARBA"/>
</dbReference>
<evidence type="ECO:0000256" key="5">
    <source>
        <dbReference type="ARBA" id="ARBA00023239"/>
    </source>
</evidence>
<evidence type="ECO:0000313" key="9">
    <source>
        <dbReference type="Proteomes" id="UP000591272"/>
    </source>
</evidence>
<keyword evidence="5 7" id="KW-0456">Lyase</keyword>
<dbReference type="Gene3D" id="3.90.1150.170">
    <property type="match status" value="1"/>
</dbReference>
<proteinExistence type="inferred from homology"/>
<keyword evidence="4 6" id="KW-0663">Pyridoxal phosphate</keyword>
<keyword evidence="9" id="KW-1185">Reference proteome</keyword>
<dbReference type="GO" id="GO:0030170">
    <property type="term" value="F:pyridoxal phosphate binding"/>
    <property type="evidence" value="ECO:0007669"/>
    <property type="project" value="InterPro"/>
</dbReference>
<evidence type="ECO:0000313" key="8">
    <source>
        <dbReference type="EMBL" id="NYE10561.1"/>
    </source>
</evidence>
<comment type="caution">
    <text evidence="8">The sequence shown here is derived from an EMBL/GenBank/DDBJ whole genome shotgun (WGS) entry which is preliminary data.</text>
</comment>
<protein>
    <submittedName>
        <fullName evidence="8">Glutamate/tyrosine decarboxylase-like PLP-dependent enzyme</fullName>
    </submittedName>
</protein>
<sequence>MDDFPSGRASFDPPAEGAERVWRQVVDLLREERERIAGRDVSAPVDVGALRDAIGAYDFVRPVAPGTVVDGVAELLRATTVHTTHPRYFGLFNPTPTLMGVVGETLAAAFNPQLAAWSHAPAAAEIEAHLLRFLGGRLGYPPERVAGSFTSGGAEANLTAVLLALTRTWPEYGEKGLRALPGRPVLYASAESHLAWLKIAHATGIGREAVRLVPTGPRLRMEAARLAELVAADRARGDLPFLVVATAGTTGAGAIDPTHDLADLCAAHGLRLHVDAAYGGAAALSDLLRPALDGIERADSITLDAHKWLSVPMGAGALLTTDAEGLAETFRVTTSYMPDEIHGTVDPYTSSQQWSRRFMGLKLFLSLAVAGRAGYAEQLEHDAGLADALRDGLTATGWEIVNDTPLPVVCFADPGDGTWERHDALARAVVGSGRAWISPVRLDGRAALRACVISHRTTIADVEDLVDAVNKART</sequence>
<dbReference type="InterPro" id="IPR002129">
    <property type="entry name" value="PyrdxlP-dep_de-COase"/>
</dbReference>
<evidence type="ECO:0000256" key="2">
    <source>
        <dbReference type="ARBA" id="ARBA00009533"/>
    </source>
</evidence>
<evidence type="ECO:0000256" key="6">
    <source>
        <dbReference type="PIRSR" id="PIRSR602129-50"/>
    </source>
</evidence>
<name>A0A7Y9G6B3_9ACTN</name>
<gene>
    <name evidence="8" type="ORF">BJ999_000857</name>
</gene>
<dbReference type="InterPro" id="IPR015424">
    <property type="entry name" value="PyrdxlP-dep_Trfase"/>
</dbReference>
<evidence type="ECO:0000256" key="4">
    <source>
        <dbReference type="ARBA" id="ARBA00022898"/>
    </source>
</evidence>
<dbReference type="AlphaFoldDB" id="A0A7Y9G6B3"/>
<reference evidence="8 9" key="1">
    <citation type="submission" date="2020-07" db="EMBL/GenBank/DDBJ databases">
        <title>Sequencing the genomes of 1000 actinobacteria strains.</title>
        <authorList>
            <person name="Klenk H.-P."/>
        </authorList>
    </citation>
    <scope>NUCLEOTIDE SEQUENCE [LARGE SCALE GENOMIC DNA]</scope>
    <source>
        <strain evidence="8 9">DSM 43461</strain>
    </source>
</reference>
<evidence type="ECO:0000256" key="1">
    <source>
        <dbReference type="ARBA" id="ARBA00001933"/>
    </source>
</evidence>
<dbReference type="PANTHER" id="PTHR11999:SF70">
    <property type="entry name" value="MIP05841P"/>
    <property type="match status" value="1"/>
</dbReference>
<evidence type="ECO:0000256" key="3">
    <source>
        <dbReference type="ARBA" id="ARBA00022793"/>
    </source>
</evidence>
<dbReference type="Gene3D" id="3.40.640.10">
    <property type="entry name" value="Type I PLP-dependent aspartate aminotransferase-like (Major domain)"/>
    <property type="match status" value="1"/>
</dbReference>
<feature type="modified residue" description="N6-(pyridoxal phosphate)lysine" evidence="6">
    <location>
        <position position="307"/>
    </location>
</feature>
<evidence type="ECO:0000256" key="7">
    <source>
        <dbReference type="RuleBase" id="RU000382"/>
    </source>
</evidence>
<comment type="similarity">
    <text evidence="2 7">Belongs to the group II decarboxylase family.</text>
</comment>
<dbReference type="PANTHER" id="PTHR11999">
    <property type="entry name" value="GROUP II PYRIDOXAL-5-PHOSPHATE DECARBOXYLASE"/>
    <property type="match status" value="1"/>
</dbReference>
<dbReference type="RefSeq" id="WP_179832068.1">
    <property type="nucleotide sequence ID" value="NZ_BMRD01000006.1"/>
</dbReference>
<organism evidence="8 9">
    <name type="scientific">Actinomadura citrea</name>
    <dbReference type="NCBI Taxonomy" id="46158"/>
    <lineage>
        <taxon>Bacteria</taxon>
        <taxon>Bacillati</taxon>
        <taxon>Actinomycetota</taxon>
        <taxon>Actinomycetes</taxon>
        <taxon>Streptosporangiales</taxon>
        <taxon>Thermomonosporaceae</taxon>
        <taxon>Actinomadura</taxon>
    </lineage>
</organism>
<dbReference type="InterPro" id="IPR015421">
    <property type="entry name" value="PyrdxlP-dep_Trfase_major"/>
</dbReference>
<dbReference type="InterPro" id="IPR010977">
    <property type="entry name" value="Aromatic_deC"/>
</dbReference>
<comment type="cofactor">
    <cofactor evidence="1 6 7">
        <name>pyridoxal 5'-phosphate</name>
        <dbReference type="ChEBI" id="CHEBI:597326"/>
    </cofactor>
</comment>